<organism evidence="1 2">
    <name type="scientific">Pseudoalteromonas rubra</name>
    <dbReference type="NCBI Taxonomy" id="43658"/>
    <lineage>
        <taxon>Bacteria</taxon>
        <taxon>Pseudomonadati</taxon>
        <taxon>Pseudomonadota</taxon>
        <taxon>Gammaproteobacteria</taxon>
        <taxon>Alteromonadales</taxon>
        <taxon>Pseudoalteromonadaceae</taxon>
        <taxon>Pseudoalteromonas</taxon>
    </lineage>
</organism>
<evidence type="ECO:0000313" key="2">
    <source>
        <dbReference type="Proteomes" id="UP000310249"/>
    </source>
</evidence>
<name>A0A5S3WT48_9GAMM</name>
<gene>
    <name evidence="1" type="ORF">CWB99_01660</name>
</gene>
<protein>
    <submittedName>
        <fullName evidence="1">Uncharacterized protein</fullName>
    </submittedName>
</protein>
<dbReference type="RefSeq" id="WP_138550911.1">
    <property type="nucleotide sequence ID" value="NZ_PNCH01000015.1"/>
</dbReference>
<accession>A0A5S3WT48</accession>
<dbReference type="EMBL" id="PNCI01000003">
    <property type="protein sequence ID" value="TMP32605.1"/>
    <property type="molecule type" value="Genomic_DNA"/>
</dbReference>
<sequence>MKKLALKKSNIKNLSNNAQMQMDATPDAIRPVIVMGRFWLGILLNSIQSENGIVKGLYNEKSASSALETKK</sequence>
<comment type="caution">
    <text evidence="1">The sequence shown here is derived from an EMBL/GenBank/DDBJ whole genome shotgun (WGS) entry which is preliminary data.</text>
</comment>
<evidence type="ECO:0000313" key="1">
    <source>
        <dbReference type="EMBL" id="TMP32605.1"/>
    </source>
</evidence>
<reference evidence="1 2" key="1">
    <citation type="submission" date="2018-01" db="EMBL/GenBank/DDBJ databases">
        <authorList>
            <person name="Paulsen S."/>
            <person name="Gram L.K."/>
        </authorList>
    </citation>
    <scope>NUCLEOTIDE SEQUENCE [LARGE SCALE GENOMIC DNA]</scope>
    <source>
        <strain evidence="1 2">S2676</strain>
    </source>
</reference>
<dbReference type="AlphaFoldDB" id="A0A5S3WT48"/>
<proteinExistence type="predicted"/>
<dbReference type="Proteomes" id="UP000310249">
    <property type="component" value="Unassembled WGS sequence"/>
</dbReference>
<reference evidence="2" key="2">
    <citation type="submission" date="2019-06" db="EMBL/GenBank/DDBJ databases">
        <title>Co-occurence of chitin degradation, pigmentation and bioactivity in marine Pseudoalteromonas.</title>
        <authorList>
            <person name="Sonnenschein E.C."/>
            <person name="Bech P.K."/>
        </authorList>
    </citation>
    <scope>NUCLEOTIDE SEQUENCE [LARGE SCALE GENOMIC DNA]</scope>
    <source>
        <strain evidence="2">S2676</strain>
    </source>
</reference>